<reference evidence="6 7" key="1">
    <citation type="submission" date="2015-01" db="EMBL/GenBank/DDBJ databases">
        <title>Comparative genomics of the lactic acid bacteria isolated from the honey bee gut.</title>
        <authorList>
            <person name="Ellegaard K.M."/>
            <person name="Tamarit D."/>
            <person name="Javelind E."/>
            <person name="Olofsson T."/>
            <person name="Andersson S.G."/>
            <person name="Vasquez A."/>
        </authorList>
    </citation>
    <scope>NUCLEOTIDE SEQUENCE [LARGE SCALE GENOMIC DNA]</scope>
    <source>
        <strain evidence="6 7">Bin4</strain>
    </source>
</reference>
<dbReference type="SUPFAM" id="SSF52540">
    <property type="entry name" value="P-loop containing nucleoside triphosphate hydrolases"/>
    <property type="match status" value="1"/>
</dbReference>
<dbReference type="GO" id="GO:0005524">
    <property type="term" value="F:ATP binding"/>
    <property type="evidence" value="ECO:0007669"/>
    <property type="project" value="UniProtKB-KW"/>
</dbReference>
<dbReference type="Pfam" id="PF00005">
    <property type="entry name" value="ABC_tran"/>
    <property type="match status" value="1"/>
</dbReference>
<dbReference type="AlphaFoldDB" id="A0A0F4LQ75"/>
<dbReference type="SMART" id="SM00382">
    <property type="entry name" value="AAA"/>
    <property type="match status" value="1"/>
</dbReference>
<sequence>MKTPILIQAQNLRMQFDQQIVFQEVSFQIRQGDFFCIVGPNGSGKTTLIRLILGQMQPTAGQITRNLALDQMGYMPQFRNIATDYPLSTQAFIALKLIHNWQPWLTKTEKEQVATALQATRIWDKRKARLGRMSGGEKQRVYLAQAIVNQPQLLILDEPTASLDVHAKFQVMDVVQELNRAQTTVVFISHDPDLLAHYGTQQLDLTGGTK</sequence>
<proteinExistence type="inferred from homology"/>
<gene>
    <name evidence="6" type="ORF">JG30_14500</name>
</gene>
<dbReference type="PANTHER" id="PTHR42734:SF17">
    <property type="entry name" value="METAL TRANSPORT SYSTEM ATP-BINDING PROTEIN TM_0124-RELATED"/>
    <property type="match status" value="1"/>
</dbReference>
<evidence type="ECO:0000256" key="4">
    <source>
        <dbReference type="ARBA" id="ARBA00022840"/>
    </source>
</evidence>
<dbReference type="InterPro" id="IPR027417">
    <property type="entry name" value="P-loop_NTPase"/>
</dbReference>
<dbReference type="Proteomes" id="UP000033558">
    <property type="component" value="Unassembled WGS sequence"/>
</dbReference>
<dbReference type="InterPro" id="IPR003593">
    <property type="entry name" value="AAA+_ATPase"/>
</dbReference>
<dbReference type="EMBL" id="JXJQ01000010">
    <property type="protein sequence ID" value="KJY60760.1"/>
    <property type="molecule type" value="Genomic_DNA"/>
</dbReference>
<comment type="similarity">
    <text evidence="1">Belongs to the ABC transporter superfamily.</text>
</comment>
<keyword evidence="7" id="KW-1185">Reference proteome</keyword>
<feature type="domain" description="ABC transporter" evidence="5">
    <location>
        <begin position="7"/>
        <end position="209"/>
    </location>
</feature>
<evidence type="ECO:0000256" key="3">
    <source>
        <dbReference type="ARBA" id="ARBA00022741"/>
    </source>
</evidence>
<name>A0A0F4LQ75_9LACO</name>
<evidence type="ECO:0000256" key="1">
    <source>
        <dbReference type="ARBA" id="ARBA00005417"/>
    </source>
</evidence>
<dbReference type="STRING" id="1218492.JG30_14500"/>
<dbReference type="OrthoDB" id="9806726at2"/>
<evidence type="ECO:0000256" key="2">
    <source>
        <dbReference type="ARBA" id="ARBA00022448"/>
    </source>
</evidence>
<organism evidence="6 7">
    <name type="scientific">Bombilactobacillus mellifer</name>
    <dbReference type="NCBI Taxonomy" id="1218492"/>
    <lineage>
        <taxon>Bacteria</taxon>
        <taxon>Bacillati</taxon>
        <taxon>Bacillota</taxon>
        <taxon>Bacilli</taxon>
        <taxon>Lactobacillales</taxon>
        <taxon>Lactobacillaceae</taxon>
        <taxon>Bombilactobacillus</taxon>
    </lineage>
</organism>
<dbReference type="GO" id="GO:0016887">
    <property type="term" value="F:ATP hydrolysis activity"/>
    <property type="evidence" value="ECO:0007669"/>
    <property type="project" value="InterPro"/>
</dbReference>
<dbReference type="InterPro" id="IPR003439">
    <property type="entry name" value="ABC_transporter-like_ATP-bd"/>
</dbReference>
<keyword evidence="2" id="KW-0813">Transport</keyword>
<dbReference type="InterPro" id="IPR050153">
    <property type="entry name" value="Metal_Ion_Import_ABC"/>
</dbReference>
<evidence type="ECO:0000259" key="5">
    <source>
        <dbReference type="PROSITE" id="PS50893"/>
    </source>
</evidence>
<comment type="caution">
    <text evidence="6">The sequence shown here is derived from an EMBL/GenBank/DDBJ whole genome shotgun (WGS) entry which is preliminary data.</text>
</comment>
<evidence type="ECO:0000313" key="7">
    <source>
        <dbReference type="Proteomes" id="UP000033558"/>
    </source>
</evidence>
<accession>A0A0F4LQ75</accession>
<protein>
    <submittedName>
        <fullName evidence="6">ABC-type Mn/Zn transport system, ATPase component</fullName>
    </submittedName>
</protein>
<dbReference type="RefSeq" id="WP_046317576.1">
    <property type="nucleotide sequence ID" value="NZ_JBHSZT010000005.1"/>
</dbReference>
<keyword evidence="3" id="KW-0547">Nucleotide-binding</keyword>
<dbReference type="Gene3D" id="3.40.50.300">
    <property type="entry name" value="P-loop containing nucleotide triphosphate hydrolases"/>
    <property type="match status" value="1"/>
</dbReference>
<dbReference type="PROSITE" id="PS50893">
    <property type="entry name" value="ABC_TRANSPORTER_2"/>
    <property type="match status" value="1"/>
</dbReference>
<dbReference type="PANTHER" id="PTHR42734">
    <property type="entry name" value="METAL TRANSPORT SYSTEM ATP-BINDING PROTEIN TM_0124-RELATED"/>
    <property type="match status" value="1"/>
</dbReference>
<dbReference type="HOGENOM" id="CLU_000604_1_11_9"/>
<evidence type="ECO:0000313" key="6">
    <source>
        <dbReference type="EMBL" id="KJY60760.1"/>
    </source>
</evidence>
<keyword evidence="4" id="KW-0067">ATP-binding</keyword>
<dbReference type="PATRIC" id="fig|1218492.5.peg.1504"/>